<organism evidence="2 3">
    <name type="scientific">Allacma fusca</name>
    <dbReference type="NCBI Taxonomy" id="39272"/>
    <lineage>
        <taxon>Eukaryota</taxon>
        <taxon>Metazoa</taxon>
        <taxon>Ecdysozoa</taxon>
        <taxon>Arthropoda</taxon>
        <taxon>Hexapoda</taxon>
        <taxon>Collembola</taxon>
        <taxon>Symphypleona</taxon>
        <taxon>Sminthuridae</taxon>
        <taxon>Allacma</taxon>
    </lineage>
</organism>
<gene>
    <name evidence="2" type="ORF">AFUS01_LOCUS45009</name>
</gene>
<evidence type="ECO:0000256" key="1">
    <source>
        <dbReference type="SAM" id="MobiDB-lite"/>
    </source>
</evidence>
<dbReference type="Proteomes" id="UP000708208">
    <property type="component" value="Unassembled WGS sequence"/>
</dbReference>
<name>A0A8J2LS44_9HEXA</name>
<keyword evidence="3" id="KW-1185">Reference proteome</keyword>
<evidence type="ECO:0000313" key="3">
    <source>
        <dbReference type="Proteomes" id="UP000708208"/>
    </source>
</evidence>
<proteinExistence type="predicted"/>
<sequence length="315" mass="35143">MSGIDAVSTQLKISGNYCRRNMEIESLEGTGSSEDYDSSNGSTESEDSSIPSARGGRLDLTGHHLEVHWDLSENKILVKFPDGYDQLSKPRFAISYVKPEEMLELVKSFLSQNPLFIDFSGGSDLKNPYLLQFLTRFGKQVKTFTYICALNFPLELTTFVSILTQTMENLEEVDLRQLRVDQSGVVDKEAFLKETDSGTKLRNVKKIIFGEHSELTELLTGVIFRMMPNVEEIWDFPIQPLLQGFLRNEQRLLVGSVSVSERLDFTKVSQLIEGFGGVGTTASEVEEGWESRGGRAGGITTGGFQGQLVPRSLNF</sequence>
<reference evidence="2" key="1">
    <citation type="submission" date="2021-06" db="EMBL/GenBank/DDBJ databases">
        <authorList>
            <person name="Hodson N. C."/>
            <person name="Mongue J. A."/>
            <person name="Jaron S. K."/>
        </authorList>
    </citation>
    <scope>NUCLEOTIDE SEQUENCE</scope>
</reference>
<comment type="caution">
    <text evidence="2">The sequence shown here is derived from an EMBL/GenBank/DDBJ whole genome shotgun (WGS) entry which is preliminary data.</text>
</comment>
<protein>
    <submittedName>
        <fullName evidence="2">Uncharacterized protein</fullName>
    </submittedName>
</protein>
<feature type="region of interest" description="Disordered" evidence="1">
    <location>
        <begin position="28"/>
        <end position="53"/>
    </location>
</feature>
<dbReference type="EMBL" id="CAJVCH010570719">
    <property type="protein sequence ID" value="CAG7835672.1"/>
    <property type="molecule type" value="Genomic_DNA"/>
</dbReference>
<evidence type="ECO:0000313" key="2">
    <source>
        <dbReference type="EMBL" id="CAG7835672.1"/>
    </source>
</evidence>
<dbReference type="AlphaFoldDB" id="A0A8J2LS44"/>
<accession>A0A8J2LS44</accession>